<evidence type="ECO:0000256" key="2">
    <source>
        <dbReference type="ARBA" id="ARBA00022741"/>
    </source>
</evidence>
<dbReference type="GO" id="GO:0009314">
    <property type="term" value="P:response to radiation"/>
    <property type="evidence" value="ECO:0007669"/>
    <property type="project" value="UniProtKB-ARBA"/>
</dbReference>
<evidence type="ECO:0000256" key="4">
    <source>
        <dbReference type="ARBA" id="ARBA00022806"/>
    </source>
</evidence>
<proteinExistence type="inferred from homology"/>
<dbReference type="Pfam" id="PF13361">
    <property type="entry name" value="UvrD_C"/>
    <property type="match status" value="1"/>
</dbReference>
<accession>A0A7D4BEF0</accession>
<dbReference type="PANTHER" id="PTHR11070">
    <property type="entry name" value="UVRD / RECB / PCRA DNA HELICASE FAMILY MEMBER"/>
    <property type="match status" value="1"/>
</dbReference>
<keyword evidence="5 10" id="KW-0067">ATP-binding</keyword>
<dbReference type="Gene3D" id="3.40.50.300">
    <property type="entry name" value="P-loop containing nucleotide triphosphate hydrolases"/>
    <property type="match status" value="2"/>
</dbReference>
<evidence type="ECO:0000259" key="13">
    <source>
        <dbReference type="PROSITE" id="PS51217"/>
    </source>
</evidence>
<keyword evidence="4 10" id="KW-0347">Helicase</keyword>
<dbReference type="PROSITE" id="PS51217">
    <property type="entry name" value="UVRD_HELICASE_CTER"/>
    <property type="match status" value="1"/>
</dbReference>
<dbReference type="KEGG" id="kpul:GXN76_02735"/>
<feature type="domain" description="UvrD-like helicase ATP-binding" evidence="12">
    <location>
        <begin position="13"/>
        <end position="292"/>
    </location>
</feature>
<evidence type="ECO:0000256" key="3">
    <source>
        <dbReference type="ARBA" id="ARBA00022801"/>
    </source>
</evidence>
<dbReference type="GO" id="GO:0003677">
    <property type="term" value="F:DNA binding"/>
    <property type="evidence" value="ECO:0007669"/>
    <property type="project" value="UniProtKB-KW"/>
</dbReference>
<protein>
    <recommendedName>
        <fullName evidence="11">ATP-dependent DNA helicase</fullName>
        <ecNumber evidence="11">5.6.2.4</ecNumber>
    </recommendedName>
</protein>
<gene>
    <name evidence="14" type="primary">pcrA</name>
    <name evidence="14" type="ORF">GXN76_02735</name>
</gene>
<evidence type="ECO:0000256" key="8">
    <source>
        <dbReference type="ARBA" id="ARBA00034617"/>
    </source>
</evidence>
<evidence type="ECO:0000256" key="11">
    <source>
        <dbReference type="RuleBase" id="RU364053"/>
    </source>
</evidence>
<dbReference type="PROSITE" id="PS51198">
    <property type="entry name" value="UVRD_HELICASE_ATP_BIND"/>
    <property type="match status" value="1"/>
</dbReference>
<dbReference type="NCBIfam" id="TIGR01073">
    <property type="entry name" value="pcrA"/>
    <property type="match status" value="1"/>
</dbReference>
<dbReference type="GO" id="GO:0033202">
    <property type="term" value="C:DNA helicase complex"/>
    <property type="evidence" value="ECO:0007669"/>
    <property type="project" value="TreeGrafter"/>
</dbReference>
<evidence type="ECO:0000256" key="7">
    <source>
        <dbReference type="ARBA" id="ARBA00023235"/>
    </source>
</evidence>
<dbReference type="FunFam" id="1.10.10.160:FF:000001">
    <property type="entry name" value="ATP-dependent DNA helicase"/>
    <property type="match status" value="1"/>
</dbReference>
<dbReference type="GO" id="GO:0016787">
    <property type="term" value="F:hydrolase activity"/>
    <property type="evidence" value="ECO:0007669"/>
    <property type="project" value="UniProtKB-UniRule"/>
</dbReference>
<comment type="catalytic activity">
    <reaction evidence="9 11">
        <text>ATP + H2O = ADP + phosphate + H(+)</text>
        <dbReference type="Rhea" id="RHEA:13065"/>
        <dbReference type="ChEBI" id="CHEBI:15377"/>
        <dbReference type="ChEBI" id="CHEBI:15378"/>
        <dbReference type="ChEBI" id="CHEBI:30616"/>
        <dbReference type="ChEBI" id="CHEBI:43474"/>
        <dbReference type="ChEBI" id="CHEBI:456216"/>
        <dbReference type="EC" id="5.6.2.4"/>
    </reaction>
</comment>
<dbReference type="GO" id="GO:0000725">
    <property type="term" value="P:recombinational repair"/>
    <property type="evidence" value="ECO:0007669"/>
    <property type="project" value="TreeGrafter"/>
</dbReference>
<dbReference type="GO" id="GO:0006260">
    <property type="term" value="P:DNA replication"/>
    <property type="evidence" value="ECO:0007669"/>
    <property type="project" value="InterPro"/>
</dbReference>
<evidence type="ECO:0000256" key="10">
    <source>
        <dbReference type="PROSITE-ProRule" id="PRU00560"/>
    </source>
</evidence>
<evidence type="ECO:0000256" key="9">
    <source>
        <dbReference type="ARBA" id="ARBA00048988"/>
    </source>
</evidence>
<keyword evidence="6 11" id="KW-0238">DNA-binding</keyword>
<evidence type="ECO:0000256" key="6">
    <source>
        <dbReference type="ARBA" id="ARBA00023125"/>
    </source>
</evidence>
<comment type="catalytic activity">
    <reaction evidence="8">
        <text>Couples ATP hydrolysis with the unwinding of duplex DNA by translocating in the 3'-5' direction.</text>
        <dbReference type="EC" id="5.6.2.4"/>
    </reaction>
</comment>
<dbReference type="SUPFAM" id="SSF52540">
    <property type="entry name" value="P-loop containing nucleoside triphosphate hydrolases"/>
    <property type="match status" value="1"/>
</dbReference>
<dbReference type="AlphaFoldDB" id="A0A7D4BEF0"/>
<dbReference type="EC" id="5.6.2.4" evidence="11"/>
<dbReference type="Proteomes" id="UP000503088">
    <property type="component" value="Chromosome"/>
</dbReference>
<evidence type="ECO:0000256" key="5">
    <source>
        <dbReference type="ARBA" id="ARBA00022840"/>
    </source>
</evidence>
<dbReference type="InterPro" id="IPR013986">
    <property type="entry name" value="DExx_box_DNA_helicase_dom_sf"/>
</dbReference>
<keyword evidence="15" id="KW-1185">Reference proteome</keyword>
<keyword evidence="2 10" id="KW-0547">Nucleotide-binding</keyword>
<name>A0A7D4BEF0_9BACL</name>
<dbReference type="FunFam" id="1.10.486.10:FF:000003">
    <property type="entry name" value="ATP-dependent DNA helicase"/>
    <property type="match status" value="1"/>
</dbReference>
<reference evidence="14 15" key="1">
    <citation type="submission" date="2020-01" db="EMBL/GenBank/DDBJ databases">
        <authorList>
            <person name="Gulvik C.A."/>
            <person name="Batra D.G."/>
        </authorList>
    </citation>
    <scope>NUCLEOTIDE SEQUENCE [LARGE SCALE GENOMIC DNA]</scope>
    <source>
        <strain evidence="14 15">W9323</strain>
    </source>
</reference>
<keyword evidence="3 10" id="KW-0378">Hydrolase</keyword>
<dbReference type="InterPro" id="IPR005751">
    <property type="entry name" value="ATP-dep_DNA_helicase_PcrA"/>
</dbReference>
<dbReference type="Pfam" id="PF21196">
    <property type="entry name" value="PcrA_UvrD_tudor"/>
    <property type="match status" value="1"/>
</dbReference>
<dbReference type="GO" id="GO:0005829">
    <property type="term" value="C:cytosol"/>
    <property type="evidence" value="ECO:0007669"/>
    <property type="project" value="TreeGrafter"/>
</dbReference>
<dbReference type="GO" id="GO:0043138">
    <property type="term" value="F:3'-5' DNA helicase activity"/>
    <property type="evidence" value="ECO:0007669"/>
    <property type="project" value="UniProtKB-EC"/>
</dbReference>
<dbReference type="CDD" id="cd18807">
    <property type="entry name" value="SF1_C_UvrD"/>
    <property type="match status" value="1"/>
</dbReference>
<dbReference type="PANTHER" id="PTHR11070:SF2">
    <property type="entry name" value="ATP-DEPENDENT DNA HELICASE SRS2"/>
    <property type="match status" value="1"/>
</dbReference>
<dbReference type="CDD" id="cd17932">
    <property type="entry name" value="DEXQc_UvrD"/>
    <property type="match status" value="1"/>
</dbReference>
<dbReference type="EMBL" id="CP048104">
    <property type="protein sequence ID" value="QKG83492.1"/>
    <property type="molecule type" value="Genomic_DNA"/>
</dbReference>
<dbReference type="Gene3D" id="1.10.10.160">
    <property type="match status" value="1"/>
</dbReference>
<evidence type="ECO:0000313" key="14">
    <source>
        <dbReference type="EMBL" id="QKG83492.1"/>
    </source>
</evidence>
<feature type="binding site" evidence="10">
    <location>
        <begin position="34"/>
        <end position="41"/>
    </location>
    <ligand>
        <name>ATP</name>
        <dbReference type="ChEBI" id="CHEBI:30616"/>
    </ligand>
</feature>
<comment type="similarity">
    <text evidence="1 11">Belongs to the helicase family. UvrD subfamily.</text>
</comment>
<organism evidence="14 15">
    <name type="scientific">Kroppenstedtia pulmonis</name>
    <dbReference type="NCBI Taxonomy" id="1380685"/>
    <lineage>
        <taxon>Bacteria</taxon>
        <taxon>Bacillati</taxon>
        <taxon>Bacillota</taxon>
        <taxon>Bacilli</taxon>
        <taxon>Bacillales</taxon>
        <taxon>Thermoactinomycetaceae</taxon>
        <taxon>Kroppenstedtia</taxon>
    </lineage>
</organism>
<dbReference type="GO" id="GO:0005524">
    <property type="term" value="F:ATP binding"/>
    <property type="evidence" value="ECO:0007669"/>
    <property type="project" value="UniProtKB-UniRule"/>
</dbReference>
<dbReference type="Pfam" id="PF00580">
    <property type="entry name" value="UvrD-helicase"/>
    <property type="match status" value="1"/>
</dbReference>
<sequence>MAHDSWTKDDLLKGLNPDQRQAVETTEGPLLIVAGAGSGKTRVLTNRVAYLLGEKRIHPWNILAITFTNKAAKEMKERIQHLVGPSAEDIWISTFHSMCVRMLRRDIDRIGFSRNFTILDSSDQLTVIKQVLKEQNIDPKQFPPRSFLNRISNAKNQLLSPGDMEERASGFREEQAARVYRSYQEKLRINQSLDFDDLLVETVRLFQQVPEVLDYHQRKFQYIHVDEYQDTNHVQYILVKMLAAKHRNLCVVGDSDQSIYRFRGADITNILHFERDYLDAAVIKLEQNYRSTKTILDAANEVIAHNQGRKPKNLWTENEQGDCVQYFEAENEHDEAYFVADKIVNGRKKGQDYRDFAILYRTNAQSRVFEDVLIKSNIPYQMVGGTKFYERKEIKDLLAYLRLVVNPDDDLSLSRVINVPRRGIGQATLDKIIHYAQTQDLSLFKALLEAENIGLTPRFLKPLKSFVNLIRECHAMMEYLTAGELTEEILQRTGYREELKKEETVEAASRLENIDEFLSVTKEFEDKNEDKTLVAFLTDLALVSDVDALDEEGTTTSAITMMTLHSAKGLEFPQVFLVGMEEGIFPHSRTLDDPEEMEEERRLAYVGITRAQSNLFLTRSRYRMLFGQTSANPPSTFLKEIPEHLLEPVGQPSSSGTTVKAYSRKGPVRPAQNTDLDWRVGDRVQHKKWGLGTVVKVQGEKDDTELNIAFPSPVGVKRLLARFAPITRAD</sequence>
<keyword evidence="7" id="KW-0413">Isomerase</keyword>
<dbReference type="InterPro" id="IPR027417">
    <property type="entry name" value="P-loop_NTPase"/>
</dbReference>
<dbReference type="Gene3D" id="1.10.486.10">
    <property type="entry name" value="PCRA, domain 4"/>
    <property type="match status" value="1"/>
</dbReference>
<dbReference type="RefSeq" id="WP_173220280.1">
    <property type="nucleotide sequence ID" value="NZ_CP048104.1"/>
</dbReference>
<evidence type="ECO:0000256" key="1">
    <source>
        <dbReference type="ARBA" id="ARBA00009922"/>
    </source>
</evidence>
<evidence type="ECO:0000259" key="12">
    <source>
        <dbReference type="PROSITE" id="PS51198"/>
    </source>
</evidence>
<dbReference type="InterPro" id="IPR000212">
    <property type="entry name" value="DNA_helicase_UvrD/REP"/>
</dbReference>
<dbReference type="InterPro" id="IPR014017">
    <property type="entry name" value="DNA_helicase_UvrD-like_C"/>
</dbReference>
<evidence type="ECO:0000313" key="15">
    <source>
        <dbReference type="Proteomes" id="UP000503088"/>
    </source>
</evidence>
<dbReference type="InterPro" id="IPR014016">
    <property type="entry name" value="UvrD-like_ATP-bd"/>
</dbReference>
<feature type="domain" description="UvrD-like helicase C-terminal" evidence="13">
    <location>
        <begin position="293"/>
        <end position="569"/>
    </location>
</feature>